<dbReference type="RefSeq" id="XP_062725742.1">
    <property type="nucleotide sequence ID" value="XM_062866530.1"/>
</dbReference>
<protein>
    <recommendedName>
        <fullName evidence="6">SUZ domain-containing protein</fullName>
    </recommendedName>
</protein>
<evidence type="ECO:0000313" key="5">
    <source>
        <dbReference type="Proteomes" id="UP001273166"/>
    </source>
</evidence>
<gene>
    <name evidence="4" type="ORF">B0T15DRAFT_488659</name>
</gene>
<dbReference type="EMBL" id="JAUDZG010000001">
    <property type="protein sequence ID" value="KAK3309962.1"/>
    <property type="molecule type" value="Genomic_DNA"/>
</dbReference>
<proteinExistence type="predicted"/>
<sequence length="277" mass="31080">MGKDHKVPDAWDDDDWEVQADLAAKQDQDRPKQEEPQVPMTRAERLAKHAEEQRKLWESAEKPDGLPFLPPTTNQIPLTTPFKPAVKVLTRKPAPQLIAKRDPVTGLDHLTLQDDEDEEAERKQESPEEIRKRQQRELEEKQRRYEEARAKIFGESTPSSGQSSPRTGTPPLGIDGRQNNRGRGRGRGGRGRDQESGRNDRTQPSDRQSGSTRELYDPGYSPKPGFNIHKRGDASVQSGSRSNTPRVEDQVIREPRGPDGSGRGGFGFARCRGAEHG</sequence>
<feature type="compositionally biased region" description="Basic residues" evidence="1">
    <location>
        <begin position="180"/>
        <end position="189"/>
    </location>
</feature>
<feature type="compositionally biased region" description="Basic and acidic residues" evidence="1">
    <location>
        <begin position="42"/>
        <end position="64"/>
    </location>
</feature>
<evidence type="ECO:0000256" key="1">
    <source>
        <dbReference type="SAM" id="MobiDB-lite"/>
    </source>
</evidence>
<dbReference type="AlphaFoldDB" id="A0AAJ0M5V9"/>
<evidence type="ECO:0008006" key="6">
    <source>
        <dbReference type="Google" id="ProtNLM"/>
    </source>
</evidence>
<dbReference type="InterPro" id="IPR024642">
    <property type="entry name" value="SUZ-C"/>
</dbReference>
<dbReference type="Proteomes" id="UP001273166">
    <property type="component" value="Unassembled WGS sequence"/>
</dbReference>
<reference evidence="4" key="1">
    <citation type="journal article" date="2023" name="Mol. Phylogenet. Evol.">
        <title>Genome-scale phylogeny and comparative genomics of the fungal order Sordariales.</title>
        <authorList>
            <person name="Hensen N."/>
            <person name="Bonometti L."/>
            <person name="Westerberg I."/>
            <person name="Brannstrom I.O."/>
            <person name="Guillou S."/>
            <person name="Cros-Aarteil S."/>
            <person name="Calhoun S."/>
            <person name="Haridas S."/>
            <person name="Kuo A."/>
            <person name="Mondo S."/>
            <person name="Pangilinan J."/>
            <person name="Riley R."/>
            <person name="LaButti K."/>
            <person name="Andreopoulos B."/>
            <person name="Lipzen A."/>
            <person name="Chen C."/>
            <person name="Yan M."/>
            <person name="Daum C."/>
            <person name="Ng V."/>
            <person name="Clum A."/>
            <person name="Steindorff A."/>
            <person name="Ohm R.A."/>
            <person name="Martin F."/>
            <person name="Silar P."/>
            <person name="Natvig D.O."/>
            <person name="Lalanne C."/>
            <person name="Gautier V."/>
            <person name="Ament-Velasquez S.L."/>
            <person name="Kruys A."/>
            <person name="Hutchinson M.I."/>
            <person name="Powell A.J."/>
            <person name="Barry K."/>
            <person name="Miller A.N."/>
            <person name="Grigoriev I.V."/>
            <person name="Debuchy R."/>
            <person name="Gladieux P."/>
            <person name="Hiltunen Thoren M."/>
            <person name="Johannesson H."/>
        </authorList>
    </citation>
    <scope>NUCLEOTIDE SEQUENCE</scope>
    <source>
        <strain evidence="4">CBS 333.67</strain>
    </source>
</reference>
<feature type="region of interest" description="Disordered" evidence="1">
    <location>
        <begin position="1"/>
        <end position="79"/>
    </location>
</feature>
<evidence type="ECO:0000259" key="2">
    <source>
        <dbReference type="PROSITE" id="PS51673"/>
    </source>
</evidence>
<dbReference type="PROSITE" id="PS51673">
    <property type="entry name" value="SUZ"/>
    <property type="match status" value="1"/>
</dbReference>
<feature type="domain" description="SUZ" evidence="2">
    <location>
        <begin position="79"/>
        <end position="157"/>
    </location>
</feature>
<comment type="caution">
    <text evidence="4">The sequence shown here is derived from an EMBL/GenBank/DDBJ whole genome shotgun (WGS) entry which is preliminary data.</text>
</comment>
<evidence type="ECO:0000313" key="4">
    <source>
        <dbReference type="EMBL" id="KAK3309962.1"/>
    </source>
</evidence>
<evidence type="ECO:0000259" key="3">
    <source>
        <dbReference type="PROSITE" id="PS51938"/>
    </source>
</evidence>
<keyword evidence="5" id="KW-1185">Reference proteome</keyword>
<feature type="domain" description="SUZ-C" evidence="3">
    <location>
        <begin position="222"/>
        <end position="270"/>
    </location>
</feature>
<feature type="compositionally biased region" description="Basic and acidic residues" evidence="1">
    <location>
        <begin position="120"/>
        <end position="152"/>
    </location>
</feature>
<dbReference type="PROSITE" id="PS51938">
    <property type="entry name" value="SUZ_C"/>
    <property type="match status" value="1"/>
</dbReference>
<name>A0AAJ0M5V9_9PEZI</name>
<reference evidence="4" key="2">
    <citation type="submission" date="2023-06" db="EMBL/GenBank/DDBJ databases">
        <authorList>
            <consortium name="Lawrence Berkeley National Laboratory"/>
            <person name="Mondo S.J."/>
            <person name="Hensen N."/>
            <person name="Bonometti L."/>
            <person name="Westerberg I."/>
            <person name="Brannstrom I.O."/>
            <person name="Guillou S."/>
            <person name="Cros-Aarteil S."/>
            <person name="Calhoun S."/>
            <person name="Haridas S."/>
            <person name="Kuo A."/>
            <person name="Pangilinan J."/>
            <person name="Riley R."/>
            <person name="Labutti K."/>
            <person name="Andreopoulos B."/>
            <person name="Lipzen A."/>
            <person name="Chen C."/>
            <person name="Yanf M."/>
            <person name="Daum C."/>
            <person name="Ng V."/>
            <person name="Clum A."/>
            <person name="Steindorff A."/>
            <person name="Ohm R."/>
            <person name="Martin F."/>
            <person name="Silar P."/>
            <person name="Natvig D."/>
            <person name="Lalanne C."/>
            <person name="Gautier V."/>
            <person name="Ament-Velasquez S.L."/>
            <person name="Kruys A."/>
            <person name="Hutchinson M.I."/>
            <person name="Powell A.J."/>
            <person name="Barry K."/>
            <person name="Miller A.N."/>
            <person name="Grigoriev I.V."/>
            <person name="Debuchy R."/>
            <person name="Gladieux P."/>
            <person name="Thoren M.H."/>
            <person name="Johannesson H."/>
        </authorList>
    </citation>
    <scope>NUCLEOTIDE SEQUENCE</scope>
    <source>
        <strain evidence="4">CBS 333.67</strain>
    </source>
</reference>
<organism evidence="4 5">
    <name type="scientific">Chaetomium strumarium</name>
    <dbReference type="NCBI Taxonomy" id="1170767"/>
    <lineage>
        <taxon>Eukaryota</taxon>
        <taxon>Fungi</taxon>
        <taxon>Dikarya</taxon>
        <taxon>Ascomycota</taxon>
        <taxon>Pezizomycotina</taxon>
        <taxon>Sordariomycetes</taxon>
        <taxon>Sordariomycetidae</taxon>
        <taxon>Sordariales</taxon>
        <taxon>Chaetomiaceae</taxon>
        <taxon>Chaetomium</taxon>
    </lineage>
</organism>
<feature type="compositionally biased region" description="Basic and acidic residues" evidence="1">
    <location>
        <begin position="190"/>
        <end position="204"/>
    </location>
</feature>
<feature type="region of interest" description="Disordered" evidence="1">
    <location>
        <begin position="91"/>
        <end position="277"/>
    </location>
</feature>
<feature type="compositionally biased region" description="Basic and acidic residues" evidence="1">
    <location>
        <begin position="246"/>
        <end position="257"/>
    </location>
</feature>
<feature type="compositionally biased region" description="Polar residues" evidence="1">
    <location>
        <begin position="235"/>
        <end position="245"/>
    </location>
</feature>
<dbReference type="InterPro" id="IPR024771">
    <property type="entry name" value="SUZ"/>
</dbReference>
<feature type="compositionally biased region" description="Polar residues" evidence="1">
    <location>
        <begin position="156"/>
        <end position="167"/>
    </location>
</feature>
<accession>A0AAJ0M5V9</accession>
<feature type="compositionally biased region" description="Basic and acidic residues" evidence="1">
    <location>
        <begin position="24"/>
        <end position="35"/>
    </location>
</feature>
<dbReference type="GeneID" id="87885359"/>